<keyword evidence="2" id="KW-1185">Reference proteome</keyword>
<reference evidence="1" key="2">
    <citation type="journal article" date="2020" name="Nat. Commun.">
        <title>Large-scale genome sequencing of mycorrhizal fungi provides insights into the early evolution of symbiotic traits.</title>
        <authorList>
            <person name="Miyauchi S."/>
            <person name="Kiss E."/>
            <person name="Kuo A."/>
            <person name="Drula E."/>
            <person name="Kohler A."/>
            <person name="Sanchez-Garcia M."/>
            <person name="Morin E."/>
            <person name="Andreopoulos B."/>
            <person name="Barry K.W."/>
            <person name="Bonito G."/>
            <person name="Buee M."/>
            <person name="Carver A."/>
            <person name="Chen C."/>
            <person name="Cichocki N."/>
            <person name="Clum A."/>
            <person name="Culley D."/>
            <person name="Crous P.W."/>
            <person name="Fauchery L."/>
            <person name="Girlanda M."/>
            <person name="Hayes R.D."/>
            <person name="Keri Z."/>
            <person name="LaButti K."/>
            <person name="Lipzen A."/>
            <person name="Lombard V."/>
            <person name="Magnuson J."/>
            <person name="Maillard F."/>
            <person name="Murat C."/>
            <person name="Nolan M."/>
            <person name="Ohm R.A."/>
            <person name="Pangilinan J."/>
            <person name="Pereira M.F."/>
            <person name="Perotto S."/>
            <person name="Peter M."/>
            <person name="Pfister S."/>
            <person name="Riley R."/>
            <person name="Sitrit Y."/>
            <person name="Stielow J.B."/>
            <person name="Szollosi G."/>
            <person name="Zifcakova L."/>
            <person name="Stursova M."/>
            <person name="Spatafora J.W."/>
            <person name="Tedersoo L."/>
            <person name="Vaario L.M."/>
            <person name="Yamada A."/>
            <person name="Yan M."/>
            <person name="Wang P."/>
            <person name="Xu J."/>
            <person name="Bruns T."/>
            <person name="Baldrian P."/>
            <person name="Vilgalys R."/>
            <person name="Dunand C."/>
            <person name="Henrissat B."/>
            <person name="Grigoriev I.V."/>
            <person name="Hibbett D."/>
            <person name="Nagy L.G."/>
            <person name="Martin F.M."/>
        </authorList>
    </citation>
    <scope>NUCLEOTIDE SEQUENCE</scope>
    <source>
        <strain evidence="1">P2</strain>
    </source>
</reference>
<reference evidence="1" key="1">
    <citation type="submission" date="2019-10" db="EMBL/GenBank/DDBJ databases">
        <authorList>
            <consortium name="DOE Joint Genome Institute"/>
            <person name="Kuo A."/>
            <person name="Miyauchi S."/>
            <person name="Kiss E."/>
            <person name="Drula E."/>
            <person name="Kohler A."/>
            <person name="Sanchez-Garcia M."/>
            <person name="Andreopoulos B."/>
            <person name="Barry K.W."/>
            <person name="Bonito G."/>
            <person name="Buee M."/>
            <person name="Carver A."/>
            <person name="Chen C."/>
            <person name="Cichocki N."/>
            <person name="Clum A."/>
            <person name="Culley D."/>
            <person name="Crous P.W."/>
            <person name="Fauchery L."/>
            <person name="Girlanda M."/>
            <person name="Hayes R."/>
            <person name="Keri Z."/>
            <person name="Labutti K."/>
            <person name="Lipzen A."/>
            <person name="Lombard V."/>
            <person name="Magnuson J."/>
            <person name="Maillard F."/>
            <person name="Morin E."/>
            <person name="Murat C."/>
            <person name="Nolan M."/>
            <person name="Ohm R."/>
            <person name="Pangilinan J."/>
            <person name="Pereira M."/>
            <person name="Perotto S."/>
            <person name="Peter M."/>
            <person name="Riley R."/>
            <person name="Sitrit Y."/>
            <person name="Stielow B."/>
            <person name="Szollosi G."/>
            <person name="Zifcakova L."/>
            <person name="Stursova M."/>
            <person name="Spatafora J.W."/>
            <person name="Tedersoo L."/>
            <person name="Vaario L.-M."/>
            <person name="Yamada A."/>
            <person name="Yan M."/>
            <person name="Wang P."/>
            <person name="Xu J."/>
            <person name="Bruns T."/>
            <person name="Baldrian P."/>
            <person name="Vilgalys R."/>
            <person name="Henrissat B."/>
            <person name="Grigoriev I.V."/>
            <person name="Hibbett D."/>
            <person name="Nagy L.G."/>
            <person name="Martin F.M."/>
        </authorList>
    </citation>
    <scope>NUCLEOTIDE SEQUENCE</scope>
    <source>
        <strain evidence="1">P2</strain>
    </source>
</reference>
<name>A0ACB6ZT60_THEGA</name>
<proteinExistence type="predicted"/>
<sequence>MSSSERTAIIAGSVAGGVAFIILVAAIILFYRRHQSKKRGFFPSSEPKPRTMLLAGEDLDDEYGYSRQTSNAPTPIPSSFRRVESPVNHLPRSGSTEQSPRLLRPRGSDTGSIFHEGGIWPPPGDSSRLVDPILSGSHINLSNIVDDVMGHSARQQNNASGSNTVIRPRGGNRLPSGDTSTVYSEGSVYSADLPIFEPDQGQGHGRDTSTNSEAPLIPPEPLYLASTHYFGSSPSILPPRYESSFDPSRSSTSLANPHGTRNWLDRSPRKISDSPSDPFNRNPSPLVPDNRRYS</sequence>
<protein>
    <submittedName>
        <fullName evidence="1">Uncharacterized protein</fullName>
    </submittedName>
</protein>
<gene>
    <name evidence="1" type="ORF">BDM02DRAFT_3126366</name>
</gene>
<organism evidence="1 2">
    <name type="scientific">Thelephora ganbajun</name>
    <name type="common">Ganba fungus</name>
    <dbReference type="NCBI Taxonomy" id="370292"/>
    <lineage>
        <taxon>Eukaryota</taxon>
        <taxon>Fungi</taxon>
        <taxon>Dikarya</taxon>
        <taxon>Basidiomycota</taxon>
        <taxon>Agaricomycotina</taxon>
        <taxon>Agaricomycetes</taxon>
        <taxon>Thelephorales</taxon>
        <taxon>Thelephoraceae</taxon>
        <taxon>Thelephora</taxon>
    </lineage>
</organism>
<comment type="caution">
    <text evidence="1">The sequence shown here is derived from an EMBL/GenBank/DDBJ whole genome shotgun (WGS) entry which is preliminary data.</text>
</comment>
<accession>A0ACB6ZT60</accession>
<evidence type="ECO:0000313" key="2">
    <source>
        <dbReference type="Proteomes" id="UP000886501"/>
    </source>
</evidence>
<dbReference type="Proteomes" id="UP000886501">
    <property type="component" value="Unassembled WGS sequence"/>
</dbReference>
<dbReference type="EMBL" id="MU117968">
    <property type="protein sequence ID" value="KAF9652623.1"/>
    <property type="molecule type" value="Genomic_DNA"/>
</dbReference>
<evidence type="ECO:0000313" key="1">
    <source>
        <dbReference type="EMBL" id="KAF9652623.1"/>
    </source>
</evidence>